<evidence type="ECO:0000256" key="7">
    <source>
        <dbReference type="ARBA" id="ARBA00022989"/>
    </source>
</evidence>
<comment type="similarity">
    <text evidence="4">Belongs to the oleosin family.</text>
</comment>
<evidence type="ECO:0000256" key="1">
    <source>
        <dbReference type="ARBA" id="ARBA00002582"/>
    </source>
</evidence>
<evidence type="ECO:0000313" key="11">
    <source>
        <dbReference type="Proteomes" id="UP001341840"/>
    </source>
</evidence>
<keyword evidence="6 9" id="KW-0812">Transmembrane</keyword>
<dbReference type="Pfam" id="PF01277">
    <property type="entry name" value="Oleosin"/>
    <property type="match status" value="1"/>
</dbReference>
<evidence type="ECO:0000256" key="2">
    <source>
        <dbReference type="ARBA" id="ARBA00004141"/>
    </source>
</evidence>
<dbReference type="Proteomes" id="UP001341840">
    <property type="component" value="Unassembled WGS sequence"/>
</dbReference>
<keyword evidence="8 9" id="KW-0472">Membrane</keyword>
<evidence type="ECO:0000256" key="3">
    <source>
        <dbReference type="ARBA" id="ARBA00004502"/>
    </source>
</evidence>
<comment type="caution">
    <text evidence="10">The sequence shown here is derived from an EMBL/GenBank/DDBJ whole genome shotgun (WGS) entry which is preliminary data.</text>
</comment>
<comment type="subcellular location">
    <subcellularLocation>
        <location evidence="3">Lipid droplet</location>
    </subcellularLocation>
    <subcellularLocation>
        <location evidence="2">Membrane</location>
        <topology evidence="2">Multi-pass membrane protein</topology>
    </subcellularLocation>
</comment>
<dbReference type="PANTHER" id="PTHR33203">
    <property type="entry name" value="OLEOSIN"/>
    <property type="match status" value="1"/>
</dbReference>
<feature type="transmembrane region" description="Helical" evidence="9">
    <location>
        <begin position="81"/>
        <end position="99"/>
    </location>
</feature>
<keyword evidence="11" id="KW-1185">Reference proteome</keyword>
<sequence>MADRYYNHGDHHHDSEEGISRSMVVSSVIGAITISAPLLGMMGFSLLASSTLLLVSSPLLLLFSPLILGAAFVILGAITGFVVASATAVVGIAAVSWVAREAKLKFRDMRKVWNNSSTSPRMKGKELDYLDGHFATTSKA</sequence>
<keyword evidence="7 9" id="KW-1133">Transmembrane helix</keyword>
<gene>
    <name evidence="10" type="ORF">PIB30_028906</name>
</gene>
<dbReference type="InterPro" id="IPR000136">
    <property type="entry name" value="Oleosin"/>
</dbReference>
<accession>A0ABU6ZBJ9</accession>
<name>A0ABU6ZBJ9_9FABA</name>
<dbReference type="EMBL" id="JASCZI010271976">
    <property type="protein sequence ID" value="MED6218703.1"/>
    <property type="molecule type" value="Genomic_DNA"/>
</dbReference>
<feature type="transmembrane region" description="Helical" evidence="9">
    <location>
        <begin position="20"/>
        <end position="40"/>
    </location>
</feature>
<evidence type="ECO:0000256" key="6">
    <source>
        <dbReference type="ARBA" id="ARBA00022692"/>
    </source>
</evidence>
<evidence type="ECO:0000256" key="9">
    <source>
        <dbReference type="SAM" id="Phobius"/>
    </source>
</evidence>
<protein>
    <recommendedName>
        <fullName evidence="12">Oleosin</fullName>
    </recommendedName>
</protein>
<evidence type="ECO:0000313" key="10">
    <source>
        <dbReference type="EMBL" id="MED6218703.1"/>
    </source>
</evidence>
<keyword evidence="5" id="KW-0551">Lipid droplet</keyword>
<evidence type="ECO:0000256" key="8">
    <source>
        <dbReference type="ARBA" id="ARBA00023136"/>
    </source>
</evidence>
<evidence type="ECO:0008006" key="12">
    <source>
        <dbReference type="Google" id="ProtNLM"/>
    </source>
</evidence>
<evidence type="ECO:0000256" key="4">
    <source>
        <dbReference type="ARBA" id="ARBA00010858"/>
    </source>
</evidence>
<evidence type="ECO:0000256" key="5">
    <source>
        <dbReference type="ARBA" id="ARBA00022677"/>
    </source>
</evidence>
<comment type="function">
    <text evidence="1">May have a structural role to stabilize the lipid body during desiccation of the seed by preventing coalescence of the oil. Probably interacts with both lipid and phospholipid moieties of lipid bodies. May also provide recognition signals for specific lipase anchorage in lipolysis during seedling growth.</text>
</comment>
<dbReference type="PANTHER" id="PTHR33203:SF37">
    <property type="entry name" value="GLYCINE-RICH PROTEIN _ OLEOSIN"/>
    <property type="match status" value="1"/>
</dbReference>
<organism evidence="10 11">
    <name type="scientific">Stylosanthes scabra</name>
    <dbReference type="NCBI Taxonomy" id="79078"/>
    <lineage>
        <taxon>Eukaryota</taxon>
        <taxon>Viridiplantae</taxon>
        <taxon>Streptophyta</taxon>
        <taxon>Embryophyta</taxon>
        <taxon>Tracheophyta</taxon>
        <taxon>Spermatophyta</taxon>
        <taxon>Magnoliopsida</taxon>
        <taxon>eudicotyledons</taxon>
        <taxon>Gunneridae</taxon>
        <taxon>Pentapetalae</taxon>
        <taxon>rosids</taxon>
        <taxon>fabids</taxon>
        <taxon>Fabales</taxon>
        <taxon>Fabaceae</taxon>
        <taxon>Papilionoideae</taxon>
        <taxon>50 kb inversion clade</taxon>
        <taxon>dalbergioids sensu lato</taxon>
        <taxon>Dalbergieae</taxon>
        <taxon>Pterocarpus clade</taxon>
        <taxon>Stylosanthes</taxon>
    </lineage>
</organism>
<feature type="transmembrane region" description="Helical" evidence="9">
    <location>
        <begin position="52"/>
        <end position="75"/>
    </location>
</feature>
<proteinExistence type="inferred from homology"/>
<reference evidence="10 11" key="1">
    <citation type="journal article" date="2023" name="Plants (Basel)">
        <title>Bridging the Gap: Combining Genomics and Transcriptomics Approaches to Understand Stylosanthes scabra, an Orphan Legume from the Brazilian Caatinga.</title>
        <authorList>
            <person name="Ferreira-Neto J.R.C."/>
            <person name="da Silva M.D."/>
            <person name="Binneck E."/>
            <person name="de Melo N.F."/>
            <person name="da Silva R.H."/>
            <person name="de Melo A.L.T.M."/>
            <person name="Pandolfi V."/>
            <person name="Bustamante F.O."/>
            <person name="Brasileiro-Vidal A.C."/>
            <person name="Benko-Iseppon A.M."/>
        </authorList>
    </citation>
    <scope>NUCLEOTIDE SEQUENCE [LARGE SCALE GENOMIC DNA]</scope>
    <source>
        <tissue evidence="10">Leaves</tissue>
    </source>
</reference>